<sequence length="70" mass="8008">MALHLAQQNALELESFPKNLYVIFQDVLALSFNFDQISFHFIFREKNGCAYAYAKSALNYALIVPTYVSV</sequence>
<name>Q9LQW8_ARATH</name>
<dbReference type="GO" id="GO:0004523">
    <property type="term" value="F:RNA-DNA hybrid ribonuclease activity"/>
    <property type="evidence" value="ECO:0007669"/>
    <property type="project" value="InterPro"/>
</dbReference>
<proteinExistence type="predicted"/>
<dbReference type="AlphaFoldDB" id="Q9LQW8"/>
<evidence type="ECO:0000313" key="2">
    <source>
        <dbReference type="EMBL" id="AAF87035.1"/>
    </source>
</evidence>
<reference key="1">
    <citation type="journal article" date="2000" name="Nature">
        <title>Sequence and analysis of chromosome 1 of the plant Arabidopsis thaliana.</title>
        <authorList>
            <person name="Theologis A."/>
            <person name="Ecker J.R."/>
            <person name="Palm C.J."/>
            <person name="Federspiel N.A."/>
            <person name="Kaul S."/>
            <person name="White O."/>
            <person name="Alonso J."/>
            <person name="Altafi H."/>
            <person name="Araujo R."/>
            <person name="Bowman C.L."/>
            <person name="Brooks S.Y."/>
            <person name="Buehler E."/>
            <person name="Chan A."/>
            <person name="Chao Q."/>
            <person name="Chen H."/>
            <person name="Cheuk R.F."/>
            <person name="Chin C.W."/>
            <person name="Chung M.K."/>
            <person name="Conn L."/>
            <person name="Conway A.B."/>
            <person name="Conway A.R."/>
            <person name="Creasy T.H."/>
            <person name="Dewar K."/>
            <person name="Dunn P."/>
            <person name="Etgu P."/>
            <person name="Feldblyum T.V."/>
            <person name="Feng J."/>
            <person name="Fong B."/>
            <person name="Fujii C.Y."/>
            <person name="Gill J.E."/>
            <person name="Goldsmith A.D."/>
            <person name="Haas B."/>
            <person name="Hansen N.F."/>
            <person name="Hughes B."/>
            <person name="Huizar L."/>
            <person name="Hunter J.L."/>
            <person name="Jenkins J."/>
            <person name="Johnson-Hopson C."/>
            <person name="Khan S."/>
            <person name="Khaykin E."/>
            <person name="Kim C.J."/>
            <person name="Koo H.L."/>
            <person name="Kremenetskaia I."/>
            <person name="Kurtz D.B."/>
            <person name="Kwan A."/>
            <person name="Lam B."/>
            <person name="Langin-Hooper S."/>
            <person name="Lee A."/>
            <person name="Lee J.M."/>
            <person name="Lenz C.A."/>
            <person name="Li J.H."/>
            <person name="Li Y."/>
            <person name="Lin X."/>
            <person name="Liu S.X."/>
            <person name="Liu Z.A."/>
            <person name="Luros J.S."/>
            <person name="Maiti R."/>
            <person name="Marziali A."/>
            <person name="Militscher J."/>
            <person name="Miranda M."/>
            <person name="Nguyen M."/>
            <person name="Nierman W.C."/>
            <person name="Osborne B.I."/>
            <person name="Pai G."/>
            <person name="Peterson J."/>
            <person name="Pham P.K."/>
            <person name="Rizzo M."/>
            <person name="Rooney T."/>
            <person name="Rowley D."/>
            <person name="Sakano H."/>
            <person name="Salzberg S.L."/>
            <person name="Schwartz J.R."/>
            <person name="Shinn P."/>
            <person name="Southwick A.M."/>
            <person name="Sun H."/>
            <person name="Tallon L.J."/>
            <person name="Tambunga G."/>
            <person name="Toriumi M.J."/>
            <person name="Town C.D."/>
            <person name="Utterback T."/>
            <person name="Van Aken S."/>
            <person name="Vaysberg M."/>
            <person name="Vysotskaia V.S."/>
            <person name="Walker M."/>
            <person name="Wu D."/>
            <person name="Yu G."/>
            <person name="Fraser C.M."/>
            <person name="Venter J.C."/>
            <person name="Davis R.W."/>
        </authorList>
    </citation>
    <scope>NUCLEOTIDE SEQUENCE [LARGE SCALE GENOMIC DNA]</scope>
    <source>
        <strain>cv. Columbia</strain>
    </source>
</reference>
<dbReference type="Pfam" id="PF13456">
    <property type="entry name" value="RVT_3"/>
    <property type="match status" value="1"/>
</dbReference>
<dbReference type="InterPro" id="IPR002156">
    <property type="entry name" value="RNaseH_domain"/>
</dbReference>
<protein>
    <submittedName>
        <fullName evidence="2">T24P13.24</fullName>
    </submittedName>
</protein>
<reference evidence="2" key="2">
    <citation type="submission" date="2000-02" db="EMBL/GenBank/DDBJ databases">
        <title>Genomic sequence for Arabidopsis thaliana BAC T24P13 from chromosome I.</title>
        <authorList>
            <person name="Johnson-Hopson C."/>
            <person name="Dunn P."/>
            <person name="Brooks S."/>
            <person name="Buehler E."/>
            <person name="Chao Q."/>
            <person name="Khan S."/>
            <person name="Kim C."/>
            <person name="Shinn P."/>
            <person name="Altafi H."/>
            <person name="Bei Q."/>
            <person name="Chin C."/>
            <person name="Chiou J."/>
            <person name="Choi E."/>
            <person name="Conn L."/>
            <person name="Conway A."/>
            <person name="Gonzales A."/>
            <person name="Hansen N."/>
            <person name="Howing B."/>
            <person name="Koo T."/>
            <person name="Lam B."/>
            <person name="Lee J."/>
            <person name="Lenz C."/>
            <person name="Li J."/>
            <person name="Liu A."/>
            <person name="Liu K."/>
            <person name="Liu S."/>
            <person name="Mukharsky N."/>
            <person name="Nguyen M."/>
            <person name="Palm C."/>
            <person name="Pham P."/>
            <person name="Sakano H."/>
            <person name="Schwartz J."/>
            <person name="Southwick A."/>
            <person name="Thaveri A."/>
            <person name="Toriumi M."/>
            <person name="Vaysberg M."/>
            <person name="Yu G."/>
            <person name="Federspiel N.A."/>
            <person name="Theologis A."/>
            <person name="Ecker J.R."/>
        </authorList>
    </citation>
    <scope>NUCLEOTIDE SEQUENCE</scope>
</reference>
<dbReference type="EMBL" id="AC006535">
    <property type="protein sequence ID" value="AAF87035.1"/>
    <property type="molecule type" value="Genomic_DNA"/>
</dbReference>
<reference evidence="2" key="3">
    <citation type="submission" date="2000-07" db="EMBL/GenBank/DDBJ databases">
        <authorList>
            <person name="Cheuk R."/>
            <person name="Shinn P."/>
            <person name="Brooks S."/>
            <person name="Buehler E."/>
            <person name="Chao Q."/>
            <person name="Johnson-Hopson C."/>
            <person name="Khan S."/>
            <person name="Kim C."/>
            <person name="Altafi H."/>
            <person name="Bei B."/>
            <person name="Chin C."/>
            <person name="Chiou J."/>
            <person name="Choi E."/>
            <person name="Conn L."/>
            <person name="Conway A."/>
            <person name="Gonzalez A."/>
            <person name="Hansen N."/>
            <person name="Howing B."/>
            <person name="Koo T."/>
            <person name="Lam B."/>
            <person name="Lee J."/>
            <person name="Lenz C."/>
            <person name="Li J."/>
            <person name="Liu A."/>
            <person name="Liu J."/>
            <person name="Liu S."/>
            <person name="Mukharsky N."/>
            <person name="Nguyen M."/>
            <person name="Palm C."/>
            <person name="Pham P."/>
            <person name="Sakano H."/>
            <person name="Schwartz J."/>
            <person name="Southwick A."/>
            <person name="Thaveri A."/>
            <person name="Toriumi M."/>
            <person name="Vaysberg M."/>
            <person name="Yu G."/>
            <person name="Davis R."/>
            <person name="Federspiel N."/>
            <person name="Theologis A."/>
            <person name="Ecker J."/>
        </authorList>
    </citation>
    <scope>NUCLEOTIDE SEQUENCE</scope>
</reference>
<evidence type="ECO:0000259" key="1">
    <source>
        <dbReference type="Pfam" id="PF13456"/>
    </source>
</evidence>
<organism evidence="2">
    <name type="scientific">Arabidopsis thaliana</name>
    <name type="common">Mouse-ear cress</name>
    <dbReference type="NCBI Taxonomy" id="3702"/>
    <lineage>
        <taxon>Eukaryota</taxon>
        <taxon>Viridiplantae</taxon>
        <taxon>Streptophyta</taxon>
        <taxon>Embryophyta</taxon>
        <taxon>Tracheophyta</taxon>
        <taxon>Spermatophyta</taxon>
        <taxon>Magnoliopsida</taxon>
        <taxon>eudicotyledons</taxon>
        <taxon>Gunneridae</taxon>
        <taxon>Pentapetalae</taxon>
        <taxon>rosids</taxon>
        <taxon>malvids</taxon>
        <taxon>Brassicales</taxon>
        <taxon>Brassicaceae</taxon>
        <taxon>Camelineae</taxon>
        <taxon>Arabidopsis</taxon>
    </lineage>
</organism>
<feature type="domain" description="RNase H type-1" evidence="1">
    <location>
        <begin position="23"/>
        <end position="57"/>
    </location>
</feature>
<dbReference type="GO" id="GO:0003676">
    <property type="term" value="F:nucleic acid binding"/>
    <property type="evidence" value="ECO:0007669"/>
    <property type="project" value="InterPro"/>
</dbReference>
<accession>Q9LQW8</accession>